<evidence type="ECO:0008006" key="4">
    <source>
        <dbReference type="Google" id="ProtNLM"/>
    </source>
</evidence>
<dbReference type="RefSeq" id="WP_109687497.1">
    <property type="nucleotide sequence ID" value="NZ_QGDN01000001.1"/>
</dbReference>
<feature type="chain" id="PRO_5039071417" description="DUF732 domain-containing protein" evidence="1">
    <location>
        <begin position="22"/>
        <end position="112"/>
    </location>
</feature>
<dbReference type="OrthoDB" id="5150128at2"/>
<dbReference type="AlphaFoldDB" id="A0A2Y9C2D7"/>
<evidence type="ECO:0000313" key="2">
    <source>
        <dbReference type="EMBL" id="SSA35913.1"/>
    </source>
</evidence>
<evidence type="ECO:0000256" key="1">
    <source>
        <dbReference type="SAM" id="SignalP"/>
    </source>
</evidence>
<dbReference type="EMBL" id="UESZ01000001">
    <property type="protein sequence ID" value="SSA35913.1"/>
    <property type="molecule type" value="Genomic_DNA"/>
</dbReference>
<organism evidence="2 3">
    <name type="scientific">Branchiibius hedensis</name>
    <dbReference type="NCBI Taxonomy" id="672460"/>
    <lineage>
        <taxon>Bacteria</taxon>
        <taxon>Bacillati</taxon>
        <taxon>Actinomycetota</taxon>
        <taxon>Actinomycetes</taxon>
        <taxon>Micrococcales</taxon>
        <taxon>Dermacoccaceae</taxon>
        <taxon>Branchiibius</taxon>
    </lineage>
</organism>
<accession>A0A2Y9C2D7</accession>
<proteinExistence type="predicted"/>
<evidence type="ECO:0000313" key="3">
    <source>
        <dbReference type="Proteomes" id="UP000250028"/>
    </source>
</evidence>
<sequence length="112" mass="11503">MKKLSRFAAVSMLVATPVTLAACGGGDDKPAKADVKSGYSKLLKTSLGADASAGGDMIDKISSCTVDKIYDKATTQTLKAMASGDKSTKADDKDETLLTDATKDCTTSAMKG</sequence>
<feature type="signal peptide" evidence="1">
    <location>
        <begin position="1"/>
        <end position="21"/>
    </location>
</feature>
<keyword evidence="1" id="KW-0732">Signal</keyword>
<dbReference type="Proteomes" id="UP000250028">
    <property type="component" value="Unassembled WGS sequence"/>
</dbReference>
<keyword evidence="3" id="KW-1185">Reference proteome</keyword>
<protein>
    <recommendedName>
        <fullName evidence="4">DUF732 domain-containing protein</fullName>
    </recommendedName>
</protein>
<reference evidence="3" key="1">
    <citation type="submission" date="2016-10" db="EMBL/GenBank/DDBJ databases">
        <authorList>
            <person name="Varghese N."/>
            <person name="Submissions S."/>
        </authorList>
    </citation>
    <scope>NUCLEOTIDE SEQUENCE [LARGE SCALE GENOMIC DNA]</scope>
    <source>
        <strain evidence="3">DSM 22951</strain>
    </source>
</reference>
<name>A0A2Y9C2D7_9MICO</name>
<gene>
    <name evidence="2" type="ORF">SAMN04489750_3289</name>
</gene>
<dbReference type="PROSITE" id="PS51257">
    <property type="entry name" value="PROKAR_LIPOPROTEIN"/>
    <property type="match status" value="1"/>
</dbReference>